<dbReference type="SUPFAM" id="SSF48726">
    <property type="entry name" value="Immunoglobulin"/>
    <property type="match status" value="1"/>
</dbReference>
<reference evidence="2" key="2">
    <citation type="submission" date="2020-11" db="EMBL/GenBank/DDBJ databases">
        <authorList>
            <person name="McCartney M.A."/>
            <person name="Auch B."/>
            <person name="Kono T."/>
            <person name="Mallez S."/>
            <person name="Becker A."/>
            <person name="Gohl D.M."/>
            <person name="Silverstein K.A.T."/>
            <person name="Koren S."/>
            <person name="Bechman K.B."/>
            <person name="Herman A."/>
            <person name="Abrahante J.E."/>
            <person name="Garbe J."/>
        </authorList>
    </citation>
    <scope>NUCLEOTIDE SEQUENCE</scope>
    <source>
        <strain evidence="2">Duluth1</strain>
        <tissue evidence="2">Whole animal</tissue>
    </source>
</reference>
<dbReference type="InterPro" id="IPR007110">
    <property type="entry name" value="Ig-like_dom"/>
</dbReference>
<name>A0A9D4F3U9_DREPO</name>
<dbReference type="PROSITE" id="PS50835">
    <property type="entry name" value="IG_LIKE"/>
    <property type="match status" value="1"/>
</dbReference>
<sequence>MARSCPTTDRVIVNTGERPTLQYNDTQMSKTPLTVYSPASILILQVMNNTLTFENPCENCTTAELNFTTGFLAITLYPLANGDEGTFQFRTEQIVLHCVTVYLYGKPRKPTIKVSNANQASLECDTLPVILSCSSWSTTVPSGHNLQMLYTWLQNENLITPGGRFELASISSNTLTVSKVYSNDTTHPFTCVAIEQGANLSDTSNGYSLQINCECPTIERAFIRRGQQTVLNYTTNILEDRTISVYTPRNGLIFQVNYASSKFQAPAWFRDCTVAPTTNFTTGVLDLLLYPVSYGYEGTYKYITDKNVLHCISVHLYSEPTKPSIQIHPSIVLERWDRNIVLQ</sequence>
<proteinExistence type="predicted"/>
<dbReference type="Proteomes" id="UP000828390">
    <property type="component" value="Unassembled WGS sequence"/>
</dbReference>
<evidence type="ECO:0000259" key="1">
    <source>
        <dbReference type="PROSITE" id="PS50835"/>
    </source>
</evidence>
<keyword evidence="3" id="KW-1185">Reference proteome</keyword>
<reference evidence="2" key="1">
    <citation type="journal article" date="2019" name="bioRxiv">
        <title>The Genome of the Zebra Mussel, Dreissena polymorpha: A Resource for Invasive Species Research.</title>
        <authorList>
            <person name="McCartney M.A."/>
            <person name="Auch B."/>
            <person name="Kono T."/>
            <person name="Mallez S."/>
            <person name="Zhang Y."/>
            <person name="Obille A."/>
            <person name="Becker A."/>
            <person name="Abrahante J.E."/>
            <person name="Garbe J."/>
            <person name="Badalamenti J.P."/>
            <person name="Herman A."/>
            <person name="Mangelson H."/>
            <person name="Liachko I."/>
            <person name="Sullivan S."/>
            <person name="Sone E.D."/>
            <person name="Koren S."/>
            <person name="Silverstein K.A.T."/>
            <person name="Beckman K.B."/>
            <person name="Gohl D.M."/>
        </authorList>
    </citation>
    <scope>NUCLEOTIDE SEQUENCE</scope>
    <source>
        <strain evidence="2">Duluth1</strain>
        <tissue evidence="2">Whole animal</tissue>
    </source>
</reference>
<dbReference type="EMBL" id="JAIWYP010000008">
    <property type="protein sequence ID" value="KAH3790498.1"/>
    <property type="molecule type" value="Genomic_DNA"/>
</dbReference>
<evidence type="ECO:0000313" key="3">
    <source>
        <dbReference type="Proteomes" id="UP000828390"/>
    </source>
</evidence>
<feature type="domain" description="Ig-like" evidence="1">
    <location>
        <begin position="110"/>
        <end position="201"/>
    </location>
</feature>
<accession>A0A9D4F3U9</accession>
<evidence type="ECO:0000313" key="2">
    <source>
        <dbReference type="EMBL" id="KAH3790498.1"/>
    </source>
</evidence>
<dbReference type="InterPro" id="IPR036179">
    <property type="entry name" value="Ig-like_dom_sf"/>
</dbReference>
<organism evidence="2 3">
    <name type="scientific">Dreissena polymorpha</name>
    <name type="common">Zebra mussel</name>
    <name type="synonym">Mytilus polymorpha</name>
    <dbReference type="NCBI Taxonomy" id="45954"/>
    <lineage>
        <taxon>Eukaryota</taxon>
        <taxon>Metazoa</taxon>
        <taxon>Spiralia</taxon>
        <taxon>Lophotrochozoa</taxon>
        <taxon>Mollusca</taxon>
        <taxon>Bivalvia</taxon>
        <taxon>Autobranchia</taxon>
        <taxon>Heteroconchia</taxon>
        <taxon>Euheterodonta</taxon>
        <taxon>Imparidentia</taxon>
        <taxon>Neoheterodontei</taxon>
        <taxon>Myida</taxon>
        <taxon>Dreissenoidea</taxon>
        <taxon>Dreissenidae</taxon>
        <taxon>Dreissena</taxon>
    </lineage>
</organism>
<protein>
    <recommendedName>
        <fullName evidence="1">Ig-like domain-containing protein</fullName>
    </recommendedName>
</protein>
<gene>
    <name evidence="2" type="ORF">DPMN_168700</name>
</gene>
<comment type="caution">
    <text evidence="2">The sequence shown here is derived from an EMBL/GenBank/DDBJ whole genome shotgun (WGS) entry which is preliminary data.</text>
</comment>
<dbReference type="AlphaFoldDB" id="A0A9D4F3U9"/>